<dbReference type="HOGENOM" id="CLU_3109024_0_0_1"/>
<reference evidence="1" key="2">
    <citation type="submission" date="2015-06" db="UniProtKB">
        <authorList>
            <consortium name="EnsemblMetazoa"/>
        </authorList>
    </citation>
    <scope>IDENTIFICATION</scope>
</reference>
<dbReference type="EMBL" id="CAEY01000212">
    <property type="status" value="NOT_ANNOTATED_CDS"/>
    <property type="molecule type" value="Genomic_DNA"/>
</dbReference>
<dbReference type="Proteomes" id="UP000015104">
    <property type="component" value="Unassembled WGS sequence"/>
</dbReference>
<evidence type="ECO:0000313" key="2">
    <source>
        <dbReference type="Proteomes" id="UP000015104"/>
    </source>
</evidence>
<organism evidence="1 2">
    <name type="scientific">Tetranychus urticae</name>
    <name type="common">Two-spotted spider mite</name>
    <dbReference type="NCBI Taxonomy" id="32264"/>
    <lineage>
        <taxon>Eukaryota</taxon>
        <taxon>Metazoa</taxon>
        <taxon>Ecdysozoa</taxon>
        <taxon>Arthropoda</taxon>
        <taxon>Chelicerata</taxon>
        <taxon>Arachnida</taxon>
        <taxon>Acari</taxon>
        <taxon>Acariformes</taxon>
        <taxon>Trombidiformes</taxon>
        <taxon>Prostigmata</taxon>
        <taxon>Eleutherengona</taxon>
        <taxon>Raphignathae</taxon>
        <taxon>Tetranychoidea</taxon>
        <taxon>Tetranychidae</taxon>
        <taxon>Tetranychus</taxon>
    </lineage>
</organism>
<dbReference type="EnsemblMetazoa" id="tetur14g03730.1">
    <property type="protein sequence ID" value="tetur14g03730.1"/>
    <property type="gene ID" value="tetur14g03730"/>
</dbReference>
<proteinExistence type="predicted"/>
<reference evidence="2" key="1">
    <citation type="submission" date="2011-08" db="EMBL/GenBank/DDBJ databases">
        <authorList>
            <person name="Rombauts S."/>
        </authorList>
    </citation>
    <scope>NUCLEOTIDE SEQUENCE</scope>
    <source>
        <strain evidence="2">London</strain>
    </source>
</reference>
<evidence type="ECO:0000313" key="1">
    <source>
        <dbReference type="EnsemblMetazoa" id="tetur14g03730.1"/>
    </source>
</evidence>
<name>T1KLU8_TETUR</name>
<accession>T1KLU8</accession>
<sequence length="51" mass="5810">MNRNSGKVFAYGSKLNRISFSVRRFGNEIQKLNINIIFPRYGITSEVANTS</sequence>
<dbReference type="AlphaFoldDB" id="T1KLU8"/>
<keyword evidence="2" id="KW-1185">Reference proteome</keyword>
<protein>
    <submittedName>
        <fullName evidence="1">Uncharacterized protein</fullName>
    </submittedName>
</protein>